<dbReference type="Proteomes" id="UP000319374">
    <property type="component" value="Chromosome"/>
</dbReference>
<dbReference type="SMART" id="SM00729">
    <property type="entry name" value="Elp3"/>
    <property type="match status" value="1"/>
</dbReference>
<dbReference type="InterPro" id="IPR007197">
    <property type="entry name" value="rSAM"/>
</dbReference>
<dbReference type="RefSeq" id="WP_141429345.1">
    <property type="nucleotide sequence ID" value="NZ_AP019736.1"/>
</dbReference>
<dbReference type="InterPro" id="IPR006638">
    <property type="entry name" value="Elp3/MiaA/NifB-like_rSAM"/>
</dbReference>
<organism evidence="7 8">
    <name type="scientific">Alistipes dispar</name>
    <dbReference type="NCBI Taxonomy" id="2585119"/>
    <lineage>
        <taxon>Bacteria</taxon>
        <taxon>Pseudomonadati</taxon>
        <taxon>Bacteroidota</taxon>
        <taxon>Bacteroidia</taxon>
        <taxon>Bacteroidales</taxon>
        <taxon>Rikenellaceae</taxon>
        <taxon>Alistipes</taxon>
    </lineage>
</organism>
<name>A0A4Y1X1P8_9BACT</name>
<dbReference type="OrthoDB" id="9777636at2"/>
<evidence type="ECO:0000256" key="2">
    <source>
        <dbReference type="ARBA" id="ARBA00022691"/>
    </source>
</evidence>
<sequence>MKESESLHFTGTIWRPPFEARSVLLQVTVGCTHHACKFCSLYGDLRFRISPAEEVEADLRIVARYQPRARRVFLVGANPFVLSAGRLIRLADRIRDFLPKVRTIGMFARVSDILQKSTAELRELRARGITGISIGTESGDDASLAFMNKGTTAAEALEACRRLDEAGIEYYLTYMTGLAGAGNGTRAAHATATLFNRLHPYIVGIVSLTLFPDTPLMREIEAGRFVPMSERERLEELRTFLKELTVPVTISANTVSNAVPLFGRLPEDRVRMIGRIDEALASLTEADLTGYRQGIGHL</sequence>
<dbReference type="GeneID" id="98673855"/>
<evidence type="ECO:0000256" key="3">
    <source>
        <dbReference type="ARBA" id="ARBA00022723"/>
    </source>
</evidence>
<dbReference type="AlphaFoldDB" id="A0A4Y1X1P8"/>
<proteinExistence type="predicted"/>
<gene>
    <name evidence="7" type="ORF">A5CPEGH6_18710</name>
</gene>
<dbReference type="PROSITE" id="PS51918">
    <property type="entry name" value="RADICAL_SAM"/>
    <property type="match status" value="1"/>
</dbReference>
<dbReference type="SFLD" id="SFLDG01095">
    <property type="entry name" value="Uncharacterised_Radical_SAM_Su"/>
    <property type="match status" value="1"/>
</dbReference>
<evidence type="ECO:0000313" key="7">
    <source>
        <dbReference type="EMBL" id="BBL07233.1"/>
    </source>
</evidence>
<comment type="cofactor">
    <cofactor evidence="1">
        <name>[4Fe-4S] cluster</name>
        <dbReference type="ChEBI" id="CHEBI:49883"/>
    </cofactor>
</comment>
<keyword evidence="8" id="KW-1185">Reference proteome</keyword>
<dbReference type="GO" id="GO:0051536">
    <property type="term" value="F:iron-sulfur cluster binding"/>
    <property type="evidence" value="ECO:0007669"/>
    <property type="project" value="UniProtKB-KW"/>
</dbReference>
<keyword evidence="2" id="KW-0949">S-adenosyl-L-methionine</keyword>
<feature type="domain" description="Radical SAM core" evidence="6">
    <location>
        <begin position="17"/>
        <end position="247"/>
    </location>
</feature>
<dbReference type="Gene3D" id="3.20.20.70">
    <property type="entry name" value="Aldolase class I"/>
    <property type="match status" value="1"/>
</dbReference>
<dbReference type="Pfam" id="PF04055">
    <property type="entry name" value="Radical_SAM"/>
    <property type="match status" value="1"/>
</dbReference>
<dbReference type="InterPro" id="IPR051198">
    <property type="entry name" value="BchE-like"/>
</dbReference>
<evidence type="ECO:0000256" key="1">
    <source>
        <dbReference type="ARBA" id="ARBA00001966"/>
    </source>
</evidence>
<keyword evidence="3" id="KW-0479">Metal-binding</keyword>
<dbReference type="SFLD" id="SFLDS00029">
    <property type="entry name" value="Radical_SAM"/>
    <property type="match status" value="1"/>
</dbReference>
<evidence type="ECO:0000256" key="5">
    <source>
        <dbReference type="ARBA" id="ARBA00023014"/>
    </source>
</evidence>
<keyword evidence="5" id="KW-0411">Iron-sulfur</keyword>
<evidence type="ECO:0000313" key="8">
    <source>
        <dbReference type="Proteomes" id="UP000319374"/>
    </source>
</evidence>
<dbReference type="EMBL" id="AP019736">
    <property type="protein sequence ID" value="BBL07233.1"/>
    <property type="molecule type" value="Genomic_DNA"/>
</dbReference>
<dbReference type="SUPFAM" id="SSF102114">
    <property type="entry name" value="Radical SAM enzymes"/>
    <property type="match status" value="1"/>
</dbReference>
<dbReference type="InterPro" id="IPR058240">
    <property type="entry name" value="rSAM_sf"/>
</dbReference>
<accession>A0A4Y1X1P8</accession>
<dbReference type="InterPro" id="IPR013785">
    <property type="entry name" value="Aldolase_TIM"/>
</dbReference>
<dbReference type="KEGG" id="ada:A5CPEGH6_18710"/>
<reference evidence="8" key="1">
    <citation type="submission" date="2019-06" db="EMBL/GenBank/DDBJ databases">
        <title>Alistipes onderdonkii subsp. vulgaris subsp. nov., Alistipes dispar sp. nov. and Alistipes communis sp. nov., isolated from human faeces, and creation of Alistipes onderdonkii subsp. onderdonkii subsp. nov.</title>
        <authorList>
            <person name="Sakamoto M."/>
            <person name="Ikeyama N."/>
            <person name="Ogata Y."/>
            <person name="Suda W."/>
            <person name="Iino T."/>
            <person name="Hattori M."/>
            <person name="Ohkuma M."/>
        </authorList>
    </citation>
    <scope>NUCLEOTIDE SEQUENCE [LARGE SCALE GENOMIC DNA]</scope>
    <source>
        <strain evidence="8">5CPEGH6</strain>
    </source>
</reference>
<dbReference type="PANTHER" id="PTHR43409:SF4">
    <property type="entry name" value="RADICAL SAM SUPERFAMILY PROTEIN"/>
    <property type="match status" value="1"/>
</dbReference>
<protein>
    <submittedName>
        <fullName evidence="7">Radical SAM protein</fullName>
    </submittedName>
</protein>
<dbReference type="CDD" id="cd01335">
    <property type="entry name" value="Radical_SAM"/>
    <property type="match status" value="1"/>
</dbReference>
<dbReference type="PANTHER" id="PTHR43409">
    <property type="entry name" value="ANAEROBIC MAGNESIUM-PROTOPORPHYRIN IX MONOMETHYL ESTER CYCLASE-RELATED"/>
    <property type="match status" value="1"/>
</dbReference>
<dbReference type="GO" id="GO:0003824">
    <property type="term" value="F:catalytic activity"/>
    <property type="evidence" value="ECO:0007669"/>
    <property type="project" value="InterPro"/>
</dbReference>
<evidence type="ECO:0000256" key="4">
    <source>
        <dbReference type="ARBA" id="ARBA00023004"/>
    </source>
</evidence>
<dbReference type="SFLD" id="SFLDG01082">
    <property type="entry name" value="B12-binding_domain_containing"/>
    <property type="match status" value="1"/>
</dbReference>
<evidence type="ECO:0000259" key="6">
    <source>
        <dbReference type="PROSITE" id="PS51918"/>
    </source>
</evidence>
<dbReference type="GO" id="GO:0046872">
    <property type="term" value="F:metal ion binding"/>
    <property type="evidence" value="ECO:0007669"/>
    <property type="project" value="UniProtKB-KW"/>
</dbReference>
<keyword evidence="4" id="KW-0408">Iron</keyword>